<dbReference type="Proteomes" id="UP001140234">
    <property type="component" value="Unassembled WGS sequence"/>
</dbReference>
<keyword evidence="2" id="KW-1185">Reference proteome</keyword>
<dbReference type="EMBL" id="JANBUJ010001432">
    <property type="protein sequence ID" value="KAJ2767399.1"/>
    <property type="molecule type" value="Genomic_DNA"/>
</dbReference>
<sequence length="400" mass="43206">ARLAGSCHLRSFGVLVVDSDSEIVSADTEAVEALRGPQEEWDGREVSVLRDGSCRGTLHKYWAFIESLEVGGSDTGPGSGARHYLVIRRNDDDAVVWMQVCIHAMAADTGRPLFLWHVRDVSGAARCLEMSRLDADQDYELSLESDGLPHSRLLTQAPDARPSSDLRSRTQLADLLVGAVASEGFAVLHLTGFGAVDAVFPRRLLGWDEEDVLDRSFVGLLCPEDRAFFCGALRRCHHDGIPQRLVLKIASAAASDSRSGGEQHPQGYVACDVTVLLPESVQRPVLVVRANDDQWQRRVARPPAPPTLSARPLRHAVTRMQLDSVHVQELDSPRASVGCVRSGALRTAAEGAQACAARVHPAPPAALTGSSPETVFGWFSPVGSTFASILERVAVHTPPL</sequence>
<name>A0ACC1JUK4_9FUNG</name>
<proteinExistence type="predicted"/>
<feature type="non-terminal residue" evidence="1">
    <location>
        <position position="1"/>
    </location>
</feature>
<evidence type="ECO:0000313" key="2">
    <source>
        <dbReference type="Proteomes" id="UP001140234"/>
    </source>
</evidence>
<accession>A0ACC1JUK4</accession>
<comment type="caution">
    <text evidence="1">The sequence shown here is derived from an EMBL/GenBank/DDBJ whole genome shotgun (WGS) entry which is preliminary data.</text>
</comment>
<protein>
    <submittedName>
        <fullName evidence="1">Uncharacterized protein</fullName>
    </submittedName>
</protein>
<gene>
    <name evidence="1" type="ORF">IWQ57_003962</name>
</gene>
<reference evidence="1" key="1">
    <citation type="submission" date="2022-07" db="EMBL/GenBank/DDBJ databases">
        <title>Phylogenomic reconstructions and comparative analyses of Kickxellomycotina fungi.</title>
        <authorList>
            <person name="Reynolds N.K."/>
            <person name="Stajich J.E."/>
            <person name="Barry K."/>
            <person name="Grigoriev I.V."/>
            <person name="Crous P."/>
            <person name="Smith M.E."/>
        </authorList>
    </citation>
    <scope>NUCLEOTIDE SEQUENCE</scope>
    <source>
        <strain evidence="1">CBS 109366</strain>
    </source>
</reference>
<organism evidence="1 2">
    <name type="scientific">Coemansia nantahalensis</name>
    <dbReference type="NCBI Taxonomy" id="2789366"/>
    <lineage>
        <taxon>Eukaryota</taxon>
        <taxon>Fungi</taxon>
        <taxon>Fungi incertae sedis</taxon>
        <taxon>Zoopagomycota</taxon>
        <taxon>Kickxellomycotina</taxon>
        <taxon>Kickxellomycetes</taxon>
        <taxon>Kickxellales</taxon>
        <taxon>Kickxellaceae</taxon>
        <taxon>Coemansia</taxon>
    </lineage>
</organism>
<evidence type="ECO:0000313" key="1">
    <source>
        <dbReference type="EMBL" id="KAJ2767399.1"/>
    </source>
</evidence>